<evidence type="ECO:0000256" key="1">
    <source>
        <dbReference type="SAM" id="MobiDB-lite"/>
    </source>
</evidence>
<reference evidence="2 3" key="1">
    <citation type="submission" date="2024-11" db="EMBL/GenBank/DDBJ databases">
        <title>A near-complete genome assembly of Cinchona calisaya.</title>
        <authorList>
            <person name="Lian D.C."/>
            <person name="Zhao X.W."/>
            <person name="Wei L."/>
        </authorList>
    </citation>
    <scope>NUCLEOTIDE SEQUENCE [LARGE SCALE GENOMIC DNA]</scope>
    <source>
        <tissue evidence="2">Nenye</tissue>
    </source>
</reference>
<dbReference type="EMBL" id="JBJUIK010000010">
    <property type="protein sequence ID" value="KAL3517333.1"/>
    <property type="molecule type" value="Genomic_DNA"/>
</dbReference>
<evidence type="ECO:0000313" key="3">
    <source>
        <dbReference type="Proteomes" id="UP001630127"/>
    </source>
</evidence>
<accession>A0ABD2ZD13</accession>
<keyword evidence="3" id="KW-1185">Reference proteome</keyword>
<gene>
    <name evidence="2" type="ORF">ACH5RR_024235</name>
</gene>
<proteinExistence type="predicted"/>
<sequence length="100" mass="10284">MKLIGEVVEAVLAKPQSEKKFDVACSPSSAPNTNFIPPYGGFPVNPFGQVAPGYGAAAGFQQSATWGTDAASPTSEEDRGSGTGRGVTTGSGDDNSRYRL</sequence>
<feature type="region of interest" description="Disordered" evidence="1">
    <location>
        <begin position="64"/>
        <end position="100"/>
    </location>
</feature>
<protein>
    <submittedName>
        <fullName evidence="2">Uncharacterized protein</fullName>
    </submittedName>
</protein>
<organism evidence="2 3">
    <name type="scientific">Cinchona calisaya</name>
    <dbReference type="NCBI Taxonomy" id="153742"/>
    <lineage>
        <taxon>Eukaryota</taxon>
        <taxon>Viridiplantae</taxon>
        <taxon>Streptophyta</taxon>
        <taxon>Embryophyta</taxon>
        <taxon>Tracheophyta</taxon>
        <taxon>Spermatophyta</taxon>
        <taxon>Magnoliopsida</taxon>
        <taxon>eudicotyledons</taxon>
        <taxon>Gunneridae</taxon>
        <taxon>Pentapetalae</taxon>
        <taxon>asterids</taxon>
        <taxon>lamiids</taxon>
        <taxon>Gentianales</taxon>
        <taxon>Rubiaceae</taxon>
        <taxon>Cinchonoideae</taxon>
        <taxon>Cinchoneae</taxon>
        <taxon>Cinchona</taxon>
    </lineage>
</organism>
<evidence type="ECO:0000313" key="2">
    <source>
        <dbReference type="EMBL" id="KAL3517333.1"/>
    </source>
</evidence>
<name>A0ABD2ZD13_9GENT</name>
<dbReference type="Proteomes" id="UP001630127">
    <property type="component" value="Unassembled WGS sequence"/>
</dbReference>
<dbReference type="AlphaFoldDB" id="A0ABD2ZD13"/>
<feature type="compositionally biased region" description="Polar residues" evidence="1">
    <location>
        <begin position="64"/>
        <end position="74"/>
    </location>
</feature>
<comment type="caution">
    <text evidence="2">The sequence shown here is derived from an EMBL/GenBank/DDBJ whole genome shotgun (WGS) entry which is preliminary data.</text>
</comment>